<feature type="non-terminal residue" evidence="1">
    <location>
        <position position="1"/>
    </location>
</feature>
<evidence type="ECO:0000313" key="1">
    <source>
        <dbReference type="EMBL" id="EGH26771.1"/>
    </source>
</evidence>
<accession>A0A656GML8</accession>
<reference evidence="1 2" key="1">
    <citation type="journal article" date="2011" name="PLoS Pathog.">
        <title>Dynamic evolution of pathogenicity revealed by sequencing and comparative genomics of 19 Pseudomonas syringae isolates.</title>
        <authorList>
            <person name="Baltrus D.A."/>
            <person name="Nishimura M.T."/>
            <person name="Romanchuk A."/>
            <person name="Chang J.H."/>
            <person name="Mukhtar M.S."/>
            <person name="Cherkis K."/>
            <person name="Roach J."/>
            <person name="Grant S.R."/>
            <person name="Jones C.D."/>
            <person name="Dangl J.L."/>
        </authorList>
    </citation>
    <scope>NUCLEOTIDE SEQUENCE [LARGE SCALE GENOMIC DNA]</scope>
    <source>
        <strain evidence="1 2">301020</strain>
    </source>
</reference>
<evidence type="ECO:0000313" key="2">
    <source>
        <dbReference type="Proteomes" id="UP000003465"/>
    </source>
</evidence>
<dbReference type="Proteomes" id="UP000003465">
    <property type="component" value="Unassembled WGS sequence"/>
</dbReference>
<dbReference type="AlphaFoldDB" id="A0A656GML8"/>
<proteinExistence type="predicted"/>
<dbReference type="EMBL" id="AEAG01002823">
    <property type="protein sequence ID" value="EGH26771.1"/>
    <property type="molecule type" value="Genomic_DNA"/>
</dbReference>
<protein>
    <submittedName>
        <fullName evidence="1">Uncharacterized protein</fullName>
    </submittedName>
</protein>
<name>A0A656GML8_PSEA0</name>
<gene>
    <name evidence="1" type="ORF">PSYMO_37002</name>
</gene>
<comment type="caution">
    <text evidence="1">The sequence shown here is derived from an EMBL/GenBank/DDBJ whole genome shotgun (WGS) entry which is preliminary data.</text>
</comment>
<feature type="non-terminal residue" evidence="1">
    <location>
        <position position="39"/>
    </location>
</feature>
<organism evidence="1 2">
    <name type="scientific">Pseudomonas amygdali pv. mori str. 301020</name>
    <dbReference type="NCBI Taxonomy" id="629261"/>
    <lineage>
        <taxon>Bacteria</taxon>
        <taxon>Pseudomonadati</taxon>
        <taxon>Pseudomonadota</taxon>
        <taxon>Gammaproteobacteria</taxon>
        <taxon>Pseudomonadales</taxon>
        <taxon>Pseudomonadaceae</taxon>
        <taxon>Pseudomonas</taxon>
        <taxon>Pseudomonas amygdali</taxon>
    </lineage>
</organism>
<sequence>AAAAPAAPAAGAENSAPWYWPFGSKDNAQAIVQQIVVSG</sequence>